<dbReference type="InterPro" id="IPR028976">
    <property type="entry name" value="CheC-like_sf"/>
</dbReference>
<keyword evidence="1" id="KW-0145">Chemotaxis</keyword>
<dbReference type="Gene3D" id="3.40.1550.10">
    <property type="entry name" value="CheC-like"/>
    <property type="match status" value="1"/>
</dbReference>
<proteinExistence type="predicted"/>
<reference evidence="3 4" key="1">
    <citation type="submission" date="2018-07" db="EMBL/GenBank/DDBJ databases">
        <title>Genomic Encyclopedia of Type Strains, Phase IV (KMG-IV): sequencing the most valuable type-strain genomes for metagenomic binning, comparative biology and taxonomic classification.</title>
        <authorList>
            <person name="Goeker M."/>
        </authorList>
    </citation>
    <scope>NUCLEOTIDE SEQUENCE [LARGE SCALE GENOMIC DNA]</scope>
    <source>
        <strain evidence="3 4">DSM 27016</strain>
    </source>
</reference>
<dbReference type="Proteomes" id="UP000253034">
    <property type="component" value="Unassembled WGS sequence"/>
</dbReference>
<dbReference type="EMBL" id="QPJT01000020">
    <property type="protein sequence ID" value="RCX12714.1"/>
    <property type="molecule type" value="Genomic_DNA"/>
</dbReference>
<dbReference type="CDD" id="cd17906">
    <property type="entry name" value="CheX"/>
    <property type="match status" value="1"/>
</dbReference>
<dbReference type="InterPro" id="IPR038756">
    <property type="entry name" value="CheX-like"/>
</dbReference>
<gene>
    <name evidence="3" type="ORF">DFR58_12013</name>
</gene>
<evidence type="ECO:0000313" key="4">
    <source>
        <dbReference type="Proteomes" id="UP000253034"/>
    </source>
</evidence>
<dbReference type="SUPFAM" id="SSF103039">
    <property type="entry name" value="CheC-like"/>
    <property type="match status" value="1"/>
</dbReference>
<dbReference type="PANTHER" id="PTHR39452:SF1">
    <property type="entry name" value="CHEY-P PHOSPHATASE CHEX"/>
    <property type="match status" value="1"/>
</dbReference>
<dbReference type="InterPro" id="IPR028051">
    <property type="entry name" value="CheX-like_dom"/>
</dbReference>
<keyword evidence="4" id="KW-1185">Reference proteome</keyword>
<comment type="caution">
    <text evidence="3">The sequence shown here is derived from an EMBL/GenBank/DDBJ whole genome shotgun (WGS) entry which is preliminary data.</text>
</comment>
<accession>A0A369AZ34</accession>
<dbReference type="OrthoDB" id="9788100at2"/>
<dbReference type="PANTHER" id="PTHR39452">
    <property type="entry name" value="CHEY-P PHOSPHATASE CHEX"/>
    <property type="match status" value="1"/>
</dbReference>
<organism evidence="3 4">
    <name type="scientific">Anaerobacterium chartisolvens</name>
    <dbReference type="NCBI Taxonomy" id="1297424"/>
    <lineage>
        <taxon>Bacteria</taxon>
        <taxon>Bacillati</taxon>
        <taxon>Bacillota</taxon>
        <taxon>Clostridia</taxon>
        <taxon>Eubacteriales</taxon>
        <taxon>Oscillospiraceae</taxon>
        <taxon>Anaerobacterium</taxon>
    </lineage>
</organism>
<protein>
    <submittedName>
        <fullName evidence="3">Chemotaxis protein CheX</fullName>
    </submittedName>
</protein>
<feature type="domain" description="Chemotaxis phosphatase CheX-like" evidence="2">
    <location>
        <begin position="42"/>
        <end position="137"/>
    </location>
</feature>
<name>A0A369AZ34_9FIRM</name>
<evidence type="ECO:0000259" key="2">
    <source>
        <dbReference type="Pfam" id="PF13690"/>
    </source>
</evidence>
<dbReference type="RefSeq" id="WP_114298784.1">
    <property type="nucleotide sequence ID" value="NZ_QPJT01000020.1"/>
</dbReference>
<dbReference type="GO" id="GO:0006935">
    <property type="term" value="P:chemotaxis"/>
    <property type="evidence" value="ECO:0007669"/>
    <property type="project" value="UniProtKB-KW"/>
</dbReference>
<dbReference type="AlphaFoldDB" id="A0A369AZ34"/>
<dbReference type="Pfam" id="PF13690">
    <property type="entry name" value="CheX"/>
    <property type="match status" value="1"/>
</dbReference>
<evidence type="ECO:0000313" key="3">
    <source>
        <dbReference type="EMBL" id="RCX12714.1"/>
    </source>
</evidence>
<sequence>MNVQYINPFIEASKTVLKEVAGIDITLGKIYVKTSPYTSSNVVIIVGITGTIKGQAVFSIDKATACKIASVMMMGSPVNELDEMAKSALSELGNMIMGNTATVFYGKGLKIDITPPTLLTGDNLQFSLNKLTTVSIPLNLSVGGIMEIDISFIENTQN</sequence>
<evidence type="ECO:0000256" key="1">
    <source>
        <dbReference type="ARBA" id="ARBA00022500"/>
    </source>
</evidence>